<dbReference type="Gene3D" id="3.40.50.880">
    <property type="match status" value="1"/>
</dbReference>
<dbReference type="EMBL" id="QFQB01000007">
    <property type="protein sequence ID" value="PZQ48092.1"/>
    <property type="molecule type" value="Genomic_DNA"/>
</dbReference>
<gene>
    <name evidence="3" type="ORF">DI551_02130</name>
</gene>
<accession>A0A2W5N3P6</accession>
<name>A0A2W5N3P6_9BACT</name>
<dbReference type="InterPro" id="IPR029062">
    <property type="entry name" value="Class_I_gatase-like"/>
</dbReference>
<dbReference type="Proteomes" id="UP000249417">
    <property type="component" value="Unassembled WGS sequence"/>
</dbReference>
<feature type="domain" description="DJ-1/PfpI" evidence="2">
    <location>
        <begin position="29"/>
        <end position="185"/>
    </location>
</feature>
<dbReference type="SUPFAM" id="SSF52317">
    <property type="entry name" value="Class I glutamine amidotransferase-like"/>
    <property type="match status" value="1"/>
</dbReference>
<dbReference type="PANTHER" id="PTHR42733">
    <property type="entry name" value="DJ-1 PROTEIN"/>
    <property type="match status" value="1"/>
</dbReference>
<evidence type="ECO:0000313" key="3">
    <source>
        <dbReference type="EMBL" id="PZQ48092.1"/>
    </source>
</evidence>
<protein>
    <submittedName>
        <fullName evidence="3">DJ-1/PfpI family protein</fullName>
    </submittedName>
</protein>
<comment type="similarity">
    <text evidence="1">Belongs to the peptidase C56 family.</text>
</comment>
<proteinExistence type="inferred from homology"/>
<sequence>MCRARRTLFGHYKAIIKGKNMAKTLQSQKIAVLISNGFDEADFLMIQKAMIEQGALLRIVSTDSGLVNGWDGKGWGHNFAIDAQLNTALGIDYDAVIIPGGQRSLDKLKLTAHSRRFIGSFIAAMKPVICMGDAVQLLAHTDHLSGKTVSGPESKKAICETAGATWSEEAVSVDGLLMTGNTSGETLPAYVAAAVDMMVQTVSSMKRAA</sequence>
<reference evidence="3 4" key="1">
    <citation type="submission" date="2017-08" db="EMBL/GenBank/DDBJ databases">
        <title>Infants hospitalized years apart are colonized by the same room-sourced microbial strains.</title>
        <authorList>
            <person name="Brooks B."/>
            <person name="Olm M.R."/>
            <person name="Firek B.A."/>
            <person name="Baker R."/>
            <person name="Thomas B.C."/>
            <person name="Morowitz M.J."/>
            <person name="Banfield J.F."/>
        </authorList>
    </citation>
    <scope>NUCLEOTIDE SEQUENCE [LARGE SCALE GENOMIC DNA]</scope>
    <source>
        <strain evidence="3">S2_005_002_R2_29</strain>
    </source>
</reference>
<evidence type="ECO:0000259" key="2">
    <source>
        <dbReference type="Pfam" id="PF01965"/>
    </source>
</evidence>
<comment type="caution">
    <text evidence="3">The sequence shown here is derived from an EMBL/GenBank/DDBJ whole genome shotgun (WGS) entry which is preliminary data.</text>
</comment>
<dbReference type="InterPro" id="IPR006286">
    <property type="entry name" value="C56_PfpI-like"/>
</dbReference>
<dbReference type="InterPro" id="IPR002818">
    <property type="entry name" value="DJ-1/PfpI"/>
</dbReference>
<dbReference type="Pfam" id="PF01965">
    <property type="entry name" value="DJ-1_PfpI"/>
    <property type="match status" value="1"/>
</dbReference>
<dbReference type="PANTHER" id="PTHR42733:SF12">
    <property type="entry name" value="PROTEINASE"/>
    <property type="match status" value="1"/>
</dbReference>
<evidence type="ECO:0000256" key="1">
    <source>
        <dbReference type="ARBA" id="ARBA00008542"/>
    </source>
</evidence>
<organism evidence="3 4">
    <name type="scientific">Micavibrio aeruginosavorus</name>
    <dbReference type="NCBI Taxonomy" id="349221"/>
    <lineage>
        <taxon>Bacteria</taxon>
        <taxon>Pseudomonadati</taxon>
        <taxon>Bdellovibrionota</taxon>
        <taxon>Bdellovibrionia</taxon>
        <taxon>Bdellovibrionales</taxon>
        <taxon>Pseudobdellovibrionaceae</taxon>
        <taxon>Micavibrio</taxon>
    </lineage>
</organism>
<evidence type="ECO:0000313" key="4">
    <source>
        <dbReference type="Proteomes" id="UP000249417"/>
    </source>
</evidence>
<dbReference type="AlphaFoldDB" id="A0A2W5N3P6"/>